<proteinExistence type="predicted"/>
<dbReference type="Proteomes" id="UP001150924">
    <property type="component" value="Unassembled WGS sequence"/>
</dbReference>
<dbReference type="AlphaFoldDB" id="A0A9X3EUS0"/>
<reference evidence="2" key="1">
    <citation type="submission" date="2022-11" db="EMBL/GenBank/DDBJ databases">
        <title>Minimal conservation of predation-associated metabolite biosynthetic gene clusters underscores biosynthetic potential of Myxococcota including descriptions for ten novel species: Archangium lansinium sp. nov., Myxococcus landrumus sp. nov., Nannocystis bai.</title>
        <authorList>
            <person name="Ahearne A."/>
            <person name="Stevens C."/>
            <person name="Phillips K."/>
        </authorList>
    </citation>
    <scope>NUCLEOTIDE SEQUENCE</scope>
    <source>
        <strain evidence="2">Na p29</strain>
    </source>
</reference>
<name>A0A9X3EUS0_9BACT</name>
<sequence>MSCATGTEKMVRRAVPAAIDETLNTLEDPRTQKRIEGLLDLPEVQQAARELAGQVAVGAFDGLTDEQRLAKVRQVSEDYVGALSKAVGQGLREDVSPAVVDTTRQAVEQAIHAALSPATRQGAANMAEALTRRTLTTLSEGLRDELGPATQTVLERNVGPAIQRVVEDNVGPALRHTIEKDVAPALREALTRELAPAAGKVSREVSREALLGAVDALEVVETDPQYQQFRERFWGRIDDTLHKGAQVGERIAWILALVVIILGLLLARAIVVRRREQTERERSERMLLAILQELQQGGAVKVEQVVDHVRARDPDLARSSTLNAMIQRAVAISRDLFDGRPDLDGKPDTPPKR</sequence>
<gene>
    <name evidence="2" type="ORF">OV079_34775</name>
</gene>
<keyword evidence="3" id="KW-1185">Reference proteome</keyword>
<dbReference type="EMBL" id="JAPNKE010000002">
    <property type="protein sequence ID" value="MCY1010643.1"/>
    <property type="molecule type" value="Genomic_DNA"/>
</dbReference>
<feature type="transmembrane region" description="Helical" evidence="1">
    <location>
        <begin position="251"/>
        <end position="272"/>
    </location>
</feature>
<comment type="caution">
    <text evidence="2">The sequence shown here is derived from an EMBL/GenBank/DDBJ whole genome shotgun (WGS) entry which is preliminary data.</text>
</comment>
<organism evidence="2 3">
    <name type="scientific">Nannocystis pusilla</name>
    <dbReference type="NCBI Taxonomy" id="889268"/>
    <lineage>
        <taxon>Bacteria</taxon>
        <taxon>Pseudomonadati</taxon>
        <taxon>Myxococcota</taxon>
        <taxon>Polyangia</taxon>
        <taxon>Nannocystales</taxon>
        <taxon>Nannocystaceae</taxon>
        <taxon>Nannocystis</taxon>
    </lineage>
</organism>
<evidence type="ECO:0000256" key="1">
    <source>
        <dbReference type="SAM" id="Phobius"/>
    </source>
</evidence>
<keyword evidence="1" id="KW-0812">Transmembrane</keyword>
<evidence type="ECO:0000313" key="3">
    <source>
        <dbReference type="Proteomes" id="UP001150924"/>
    </source>
</evidence>
<keyword evidence="1" id="KW-0472">Membrane</keyword>
<protein>
    <submittedName>
        <fullName evidence="2">Uncharacterized protein</fullName>
    </submittedName>
</protein>
<accession>A0A9X3EUS0</accession>
<evidence type="ECO:0000313" key="2">
    <source>
        <dbReference type="EMBL" id="MCY1010643.1"/>
    </source>
</evidence>
<dbReference type="RefSeq" id="WP_267773675.1">
    <property type="nucleotide sequence ID" value="NZ_JAPNKE010000002.1"/>
</dbReference>
<keyword evidence="1" id="KW-1133">Transmembrane helix</keyword>